<dbReference type="EMBL" id="VLLI01000004">
    <property type="protein sequence ID" value="TWJ01530.1"/>
    <property type="molecule type" value="Genomic_DNA"/>
</dbReference>
<dbReference type="Proteomes" id="UP000317010">
    <property type="component" value="Unassembled WGS sequence"/>
</dbReference>
<comment type="caution">
    <text evidence="2">The sequence shown here is derived from an EMBL/GenBank/DDBJ whole genome shotgun (WGS) entry which is preliminary data.</text>
</comment>
<evidence type="ECO:0000313" key="3">
    <source>
        <dbReference type="Proteomes" id="UP000317010"/>
    </source>
</evidence>
<evidence type="ECO:0008006" key="4">
    <source>
        <dbReference type="Google" id="ProtNLM"/>
    </source>
</evidence>
<name>A0A562U6T5_9SPHI</name>
<feature type="chain" id="PRO_5022246547" description="DUF2911 family protein" evidence="1">
    <location>
        <begin position="26"/>
        <end position="179"/>
    </location>
</feature>
<keyword evidence="3" id="KW-1185">Reference proteome</keyword>
<reference evidence="2 3" key="1">
    <citation type="submission" date="2019-07" db="EMBL/GenBank/DDBJ databases">
        <title>Genomic Encyclopedia of Archaeal and Bacterial Type Strains, Phase II (KMG-II): from individual species to whole genera.</title>
        <authorList>
            <person name="Goeker M."/>
        </authorList>
    </citation>
    <scope>NUCLEOTIDE SEQUENCE [LARGE SCALE GENOMIC DNA]</scope>
    <source>
        <strain evidence="2 3">ATCC BAA-1854</strain>
    </source>
</reference>
<evidence type="ECO:0000313" key="2">
    <source>
        <dbReference type="EMBL" id="TWJ01530.1"/>
    </source>
</evidence>
<dbReference type="InterPro" id="IPR021314">
    <property type="entry name" value="DUF2911"/>
</dbReference>
<protein>
    <recommendedName>
        <fullName evidence="4">DUF2911 family protein</fullName>
    </recommendedName>
</protein>
<organism evidence="2 3">
    <name type="scientific">Mucilaginibacter frigoritolerans</name>
    <dbReference type="NCBI Taxonomy" id="652788"/>
    <lineage>
        <taxon>Bacteria</taxon>
        <taxon>Pseudomonadati</taxon>
        <taxon>Bacteroidota</taxon>
        <taxon>Sphingobacteriia</taxon>
        <taxon>Sphingobacteriales</taxon>
        <taxon>Sphingobacteriaceae</taxon>
        <taxon>Mucilaginibacter</taxon>
    </lineage>
</organism>
<accession>A0A562U6T5</accession>
<evidence type="ECO:0000256" key="1">
    <source>
        <dbReference type="SAM" id="SignalP"/>
    </source>
</evidence>
<keyword evidence="1" id="KW-0732">Signal</keyword>
<gene>
    <name evidence="2" type="ORF">JN11_01681</name>
</gene>
<dbReference type="Pfam" id="PF11138">
    <property type="entry name" value="DUF2911"/>
    <property type="match status" value="1"/>
</dbReference>
<dbReference type="OrthoDB" id="195456at2"/>
<sequence>MKKLFLLKAFALVAFAFLVSSVATAQNMAKKPASPRDSVSGTISGASVKISYGSPSVRGRKIWGGLVPYDKVWRLGANQMTTFESNQDLKIEGKTLPAGKYSVFATPGEKEWTIIFNSVTNQWGIKNGGSANDDPSKDVLKVTVSSMKSKEFTEALTFKIDSKGFVILWENLAVPVKVK</sequence>
<dbReference type="RefSeq" id="WP_144911544.1">
    <property type="nucleotide sequence ID" value="NZ_VLLI01000004.1"/>
</dbReference>
<feature type="signal peptide" evidence="1">
    <location>
        <begin position="1"/>
        <end position="25"/>
    </location>
</feature>
<proteinExistence type="predicted"/>
<dbReference type="AlphaFoldDB" id="A0A562U6T5"/>